<sequence>MSERRNFLKTAAGGLLILKPETVFGSQANSTVEVGLIGCGSRGNWIGPFFPEHTGARVVALADVVKANLDSTAGKFKIDASRAYYGPDAGMRLAQSAVDAVVIETPTYYHAEQALSAIEAGKHVYMAKPVAVDVPGCKSVLASGAKAREKKLTYWVDFQTRVRDVYRALATRVHRGDIGKPVMAQVFYYAGRPSKDKGAPGMDAGQRRMANFYMDKVLGGDIIVEQNIHVIDVANWLLQGHPVKAYGSGGRTDWRGTGFDAGDAWDHFLVQYYYPGNVHADFSSNQLTSSFSDLCVRVFGIDGCADSHYGGSVRITGKNAWMGAEKDDTFKGGAVENVKLFIASVREGKPIYNYEESVKSTLTAILGRTAAYLNREVTWDDVVNSNEKWTADLKLRW</sequence>
<dbReference type="InParanoid" id="Q02B14"/>
<gene>
    <name evidence="3" type="ordered locus">Acid_0753</name>
</gene>
<dbReference type="InterPro" id="IPR055170">
    <property type="entry name" value="GFO_IDH_MocA-like_dom"/>
</dbReference>
<dbReference type="InterPro" id="IPR036291">
    <property type="entry name" value="NAD(P)-bd_dom_sf"/>
</dbReference>
<evidence type="ECO:0000259" key="1">
    <source>
        <dbReference type="Pfam" id="PF01408"/>
    </source>
</evidence>
<evidence type="ECO:0000259" key="2">
    <source>
        <dbReference type="Pfam" id="PF22725"/>
    </source>
</evidence>
<dbReference type="InterPro" id="IPR050463">
    <property type="entry name" value="Gfo/Idh/MocA_oxidrdct_glycsds"/>
</dbReference>
<dbReference type="Pfam" id="PF22725">
    <property type="entry name" value="GFO_IDH_MocA_C3"/>
    <property type="match status" value="1"/>
</dbReference>
<feature type="domain" description="Gfo/Idh/MocA-like oxidoreductase N-terminal" evidence="1">
    <location>
        <begin position="33"/>
        <end position="157"/>
    </location>
</feature>
<dbReference type="HOGENOM" id="CLU_640667_0_0_0"/>
<dbReference type="KEGG" id="sus:Acid_0753"/>
<organism evidence="3">
    <name type="scientific">Solibacter usitatus (strain Ellin6076)</name>
    <dbReference type="NCBI Taxonomy" id="234267"/>
    <lineage>
        <taxon>Bacteria</taxon>
        <taxon>Pseudomonadati</taxon>
        <taxon>Acidobacteriota</taxon>
        <taxon>Terriglobia</taxon>
        <taxon>Bryobacterales</taxon>
        <taxon>Solibacteraceae</taxon>
        <taxon>Candidatus Solibacter</taxon>
    </lineage>
</organism>
<dbReference type="Gene3D" id="3.30.360.10">
    <property type="entry name" value="Dihydrodipicolinate Reductase, domain 2"/>
    <property type="match status" value="1"/>
</dbReference>
<feature type="domain" description="GFO/IDH/MocA-like oxidoreductase" evidence="2">
    <location>
        <begin position="166"/>
        <end position="303"/>
    </location>
</feature>
<dbReference type="PANTHER" id="PTHR43818:SF5">
    <property type="entry name" value="OXIDOREDUCTASE FAMILY PROTEIN"/>
    <property type="match status" value="1"/>
</dbReference>
<dbReference type="SUPFAM" id="SSF55347">
    <property type="entry name" value="Glyceraldehyde-3-phosphate dehydrogenase-like, C-terminal domain"/>
    <property type="match status" value="1"/>
</dbReference>
<dbReference type="Gene3D" id="3.40.50.720">
    <property type="entry name" value="NAD(P)-binding Rossmann-like Domain"/>
    <property type="match status" value="1"/>
</dbReference>
<dbReference type="InterPro" id="IPR000683">
    <property type="entry name" value="Gfo/Idh/MocA-like_OxRdtase_N"/>
</dbReference>
<proteinExistence type="predicted"/>
<dbReference type="eggNOG" id="COG0673">
    <property type="taxonomic scope" value="Bacteria"/>
</dbReference>
<dbReference type="STRING" id="234267.Acid_0753"/>
<name>Q02B14_SOLUE</name>
<dbReference type="OrthoDB" id="9781966at2"/>
<protein>
    <submittedName>
        <fullName evidence="3">Oxidoreductase domain protein</fullName>
    </submittedName>
</protein>
<reference evidence="3" key="1">
    <citation type="submission" date="2006-10" db="EMBL/GenBank/DDBJ databases">
        <title>Complete sequence of Solibacter usitatus Ellin6076.</title>
        <authorList>
            <consortium name="US DOE Joint Genome Institute"/>
            <person name="Copeland A."/>
            <person name="Lucas S."/>
            <person name="Lapidus A."/>
            <person name="Barry K."/>
            <person name="Detter J.C."/>
            <person name="Glavina del Rio T."/>
            <person name="Hammon N."/>
            <person name="Israni S."/>
            <person name="Dalin E."/>
            <person name="Tice H."/>
            <person name="Pitluck S."/>
            <person name="Thompson L.S."/>
            <person name="Brettin T."/>
            <person name="Bruce D."/>
            <person name="Han C."/>
            <person name="Tapia R."/>
            <person name="Gilna P."/>
            <person name="Schmutz J."/>
            <person name="Larimer F."/>
            <person name="Land M."/>
            <person name="Hauser L."/>
            <person name="Kyrpides N."/>
            <person name="Mikhailova N."/>
            <person name="Janssen P.H."/>
            <person name="Kuske C.R."/>
            <person name="Richardson P."/>
        </authorList>
    </citation>
    <scope>NUCLEOTIDE SEQUENCE</scope>
    <source>
        <strain evidence="3">Ellin6076</strain>
    </source>
</reference>
<dbReference type="SUPFAM" id="SSF51735">
    <property type="entry name" value="NAD(P)-binding Rossmann-fold domains"/>
    <property type="match status" value="1"/>
</dbReference>
<dbReference type="GO" id="GO:0000166">
    <property type="term" value="F:nucleotide binding"/>
    <property type="evidence" value="ECO:0007669"/>
    <property type="project" value="InterPro"/>
</dbReference>
<dbReference type="EMBL" id="CP000473">
    <property type="protein sequence ID" value="ABJ81752.1"/>
    <property type="molecule type" value="Genomic_DNA"/>
</dbReference>
<evidence type="ECO:0000313" key="3">
    <source>
        <dbReference type="EMBL" id="ABJ81752.1"/>
    </source>
</evidence>
<accession>Q02B14</accession>
<dbReference type="PANTHER" id="PTHR43818">
    <property type="entry name" value="BCDNA.GH03377"/>
    <property type="match status" value="1"/>
</dbReference>
<dbReference type="Pfam" id="PF01408">
    <property type="entry name" value="GFO_IDH_MocA"/>
    <property type="match status" value="1"/>
</dbReference>
<dbReference type="AlphaFoldDB" id="Q02B14"/>